<evidence type="ECO:0000256" key="3">
    <source>
        <dbReference type="ARBA" id="ARBA00022741"/>
    </source>
</evidence>
<evidence type="ECO:0000256" key="5">
    <source>
        <dbReference type="ARBA" id="ARBA00022970"/>
    </source>
</evidence>
<proteinExistence type="inferred from homology"/>
<organism evidence="7 8">
    <name type="scientific">Candidatus Magasanikbacteria bacterium CG11_big_fil_rev_8_21_14_0_20_39_34</name>
    <dbReference type="NCBI Taxonomy" id="1974653"/>
    <lineage>
        <taxon>Bacteria</taxon>
        <taxon>Candidatus Magasanikiibacteriota</taxon>
    </lineage>
</organism>
<dbReference type="GO" id="GO:0015658">
    <property type="term" value="F:branched-chain amino acid transmembrane transporter activity"/>
    <property type="evidence" value="ECO:0007669"/>
    <property type="project" value="TreeGrafter"/>
</dbReference>
<gene>
    <name evidence="7" type="primary">livF</name>
    <name evidence="7" type="ORF">COV59_05795</name>
</gene>
<evidence type="ECO:0000259" key="6">
    <source>
        <dbReference type="PROSITE" id="PS50893"/>
    </source>
</evidence>
<sequence>MREFMLKIENLNAGYHELHVIKDVSLELKRGSISVLMGPNGAGKSTLLKSIFSITDIFSGEVLFEGEKITGLPAHTLLQKGVAFVSQGRVNFGMLSVMDNLMLGAHHVADKKEVKKRLEKVYDQFPILRERQKEYAFSLSGGQQQMLAIGRALMSEPKLLLMDEPSLGLAPKLVKELFATIVDIRERFQTTILIVEHNLKSLMEFADYGYVLVQGEVVAEDECRNLKKSDIMQKVFVGTFD</sequence>
<evidence type="ECO:0000256" key="4">
    <source>
        <dbReference type="ARBA" id="ARBA00022840"/>
    </source>
</evidence>
<keyword evidence="5" id="KW-0029">Amino-acid transport</keyword>
<feature type="domain" description="ABC transporter" evidence="6">
    <location>
        <begin position="6"/>
        <end position="239"/>
    </location>
</feature>
<dbReference type="PROSITE" id="PS00211">
    <property type="entry name" value="ABC_TRANSPORTER_1"/>
    <property type="match status" value="1"/>
</dbReference>
<dbReference type="Pfam" id="PF00005">
    <property type="entry name" value="ABC_tran"/>
    <property type="match status" value="1"/>
</dbReference>
<dbReference type="Gene3D" id="3.40.50.300">
    <property type="entry name" value="P-loop containing nucleotide triphosphate hydrolases"/>
    <property type="match status" value="1"/>
</dbReference>
<keyword evidence="3" id="KW-0547">Nucleotide-binding</keyword>
<dbReference type="GO" id="GO:0015807">
    <property type="term" value="P:L-amino acid transport"/>
    <property type="evidence" value="ECO:0007669"/>
    <property type="project" value="TreeGrafter"/>
</dbReference>
<dbReference type="PROSITE" id="PS50893">
    <property type="entry name" value="ABC_TRANSPORTER_2"/>
    <property type="match status" value="1"/>
</dbReference>
<dbReference type="InterPro" id="IPR003439">
    <property type="entry name" value="ABC_transporter-like_ATP-bd"/>
</dbReference>
<protein>
    <submittedName>
        <fullName evidence="7">Branched-chain amino acid ABC transporter ATP-binding protein</fullName>
    </submittedName>
</protein>
<comment type="similarity">
    <text evidence="1">Belongs to the ABC transporter superfamily.</text>
</comment>
<dbReference type="PANTHER" id="PTHR43820:SF7">
    <property type="entry name" value="BRANCHED-CHAIN AMINO ACID TRANSPORT ATP-BINDING PROTEIN LIVF-RELATED"/>
    <property type="match status" value="1"/>
</dbReference>
<dbReference type="InterPro" id="IPR027417">
    <property type="entry name" value="P-loop_NTPase"/>
</dbReference>
<evidence type="ECO:0000313" key="8">
    <source>
        <dbReference type="Proteomes" id="UP000229600"/>
    </source>
</evidence>
<evidence type="ECO:0000313" key="7">
    <source>
        <dbReference type="EMBL" id="PIR03667.1"/>
    </source>
</evidence>
<dbReference type="GO" id="GO:0005524">
    <property type="term" value="F:ATP binding"/>
    <property type="evidence" value="ECO:0007669"/>
    <property type="project" value="UniProtKB-KW"/>
</dbReference>
<keyword evidence="2" id="KW-0813">Transport</keyword>
<accession>A0A2H0N445</accession>
<dbReference type="GO" id="GO:0016887">
    <property type="term" value="F:ATP hydrolysis activity"/>
    <property type="evidence" value="ECO:0007669"/>
    <property type="project" value="InterPro"/>
</dbReference>
<evidence type="ECO:0000256" key="1">
    <source>
        <dbReference type="ARBA" id="ARBA00005417"/>
    </source>
</evidence>
<dbReference type="EMBL" id="PCWN01000011">
    <property type="protein sequence ID" value="PIR03667.1"/>
    <property type="molecule type" value="Genomic_DNA"/>
</dbReference>
<dbReference type="AlphaFoldDB" id="A0A2H0N445"/>
<keyword evidence="4 7" id="KW-0067">ATP-binding</keyword>
<dbReference type="CDD" id="cd03224">
    <property type="entry name" value="ABC_TM1139_LivF_branched"/>
    <property type="match status" value="1"/>
</dbReference>
<dbReference type="SUPFAM" id="SSF52540">
    <property type="entry name" value="P-loop containing nucleoside triphosphate hydrolases"/>
    <property type="match status" value="1"/>
</dbReference>
<comment type="caution">
    <text evidence="7">The sequence shown here is derived from an EMBL/GenBank/DDBJ whole genome shotgun (WGS) entry which is preliminary data.</text>
</comment>
<dbReference type="SMART" id="SM00382">
    <property type="entry name" value="AAA"/>
    <property type="match status" value="1"/>
</dbReference>
<dbReference type="InterPro" id="IPR017871">
    <property type="entry name" value="ABC_transporter-like_CS"/>
</dbReference>
<reference evidence="7 8" key="1">
    <citation type="submission" date="2017-09" db="EMBL/GenBank/DDBJ databases">
        <title>Depth-based differentiation of microbial function through sediment-hosted aquifers and enrichment of novel symbionts in the deep terrestrial subsurface.</title>
        <authorList>
            <person name="Probst A.J."/>
            <person name="Ladd B."/>
            <person name="Jarett J.K."/>
            <person name="Geller-Mcgrath D.E."/>
            <person name="Sieber C.M."/>
            <person name="Emerson J.B."/>
            <person name="Anantharaman K."/>
            <person name="Thomas B.C."/>
            <person name="Malmstrom R."/>
            <person name="Stieglmeier M."/>
            <person name="Klingl A."/>
            <person name="Woyke T."/>
            <person name="Ryan C.M."/>
            <person name="Banfield J.F."/>
        </authorList>
    </citation>
    <scope>NUCLEOTIDE SEQUENCE [LARGE SCALE GENOMIC DNA]</scope>
    <source>
        <strain evidence="7">CG11_big_fil_rev_8_21_14_0_20_39_34</strain>
    </source>
</reference>
<evidence type="ECO:0000256" key="2">
    <source>
        <dbReference type="ARBA" id="ARBA00022448"/>
    </source>
</evidence>
<dbReference type="InterPro" id="IPR003593">
    <property type="entry name" value="AAA+_ATPase"/>
</dbReference>
<dbReference type="PANTHER" id="PTHR43820">
    <property type="entry name" value="HIGH-AFFINITY BRANCHED-CHAIN AMINO ACID TRANSPORT ATP-BINDING PROTEIN LIVF"/>
    <property type="match status" value="1"/>
</dbReference>
<dbReference type="Proteomes" id="UP000229600">
    <property type="component" value="Unassembled WGS sequence"/>
</dbReference>
<name>A0A2H0N445_9BACT</name>
<dbReference type="InterPro" id="IPR052156">
    <property type="entry name" value="BCAA_Transport_ATP-bd_LivF"/>
</dbReference>